<name>A0A1I8HZD8_9PLAT</name>
<evidence type="ECO:0000313" key="2">
    <source>
        <dbReference type="WBParaSite" id="maker-uti_cns_0008819-snap-gene-0.2-mRNA-1"/>
    </source>
</evidence>
<keyword evidence="1" id="KW-1185">Reference proteome</keyword>
<dbReference type="AlphaFoldDB" id="A0A1I8HZD8"/>
<reference evidence="2" key="1">
    <citation type="submission" date="2016-11" db="UniProtKB">
        <authorList>
            <consortium name="WormBaseParasite"/>
        </authorList>
    </citation>
    <scope>IDENTIFICATION</scope>
</reference>
<evidence type="ECO:0000313" key="1">
    <source>
        <dbReference type="Proteomes" id="UP000095280"/>
    </source>
</evidence>
<proteinExistence type="predicted"/>
<dbReference type="WBParaSite" id="maker-uti_cns_0008819-snap-gene-0.2-mRNA-1">
    <property type="protein sequence ID" value="maker-uti_cns_0008819-snap-gene-0.2-mRNA-1"/>
    <property type="gene ID" value="maker-uti_cns_0008819-snap-gene-0.2"/>
</dbReference>
<organism evidence="1 2">
    <name type="scientific">Macrostomum lignano</name>
    <dbReference type="NCBI Taxonomy" id="282301"/>
    <lineage>
        <taxon>Eukaryota</taxon>
        <taxon>Metazoa</taxon>
        <taxon>Spiralia</taxon>
        <taxon>Lophotrochozoa</taxon>
        <taxon>Platyhelminthes</taxon>
        <taxon>Rhabditophora</taxon>
        <taxon>Macrostomorpha</taxon>
        <taxon>Macrostomida</taxon>
        <taxon>Macrostomidae</taxon>
        <taxon>Macrostomum</taxon>
    </lineage>
</organism>
<accession>A0A1I8HZD8</accession>
<sequence length="128" mass="13701">MNASELLRPGPASLFVRDEPSWPPAAPPIRRADGGFAYSLPPAAGDASAAPAAVHFELLEDDSCKSFIPRLKSGVCRHFVVRRLESASQIQLCFAFICKLFAVFANSNSTSDLVPPFGAANKQVAKII</sequence>
<protein>
    <submittedName>
        <fullName evidence="2">SWIM-type domain-containing protein</fullName>
    </submittedName>
</protein>
<dbReference type="Proteomes" id="UP000095280">
    <property type="component" value="Unplaced"/>
</dbReference>